<dbReference type="EC" id="6.1.1.14" evidence="10"/>
<dbReference type="PROSITE" id="PS50861">
    <property type="entry name" value="AA_TRNA_LIGASE_II_GLYAB"/>
    <property type="match status" value="1"/>
</dbReference>
<dbReference type="AlphaFoldDB" id="A0AAI8CLQ2"/>
<name>A0AAI8CLQ2_FERIS</name>
<comment type="catalytic activity">
    <reaction evidence="9 10">
        <text>tRNA(Gly) + glycine + ATP = glycyl-tRNA(Gly) + AMP + diphosphate</text>
        <dbReference type="Rhea" id="RHEA:16013"/>
        <dbReference type="Rhea" id="RHEA-COMP:9664"/>
        <dbReference type="Rhea" id="RHEA-COMP:9683"/>
        <dbReference type="ChEBI" id="CHEBI:30616"/>
        <dbReference type="ChEBI" id="CHEBI:33019"/>
        <dbReference type="ChEBI" id="CHEBI:57305"/>
        <dbReference type="ChEBI" id="CHEBI:78442"/>
        <dbReference type="ChEBI" id="CHEBI:78522"/>
        <dbReference type="ChEBI" id="CHEBI:456215"/>
        <dbReference type="EC" id="6.1.1.14"/>
    </reaction>
</comment>
<dbReference type="PANTHER" id="PTHR30075:SF2">
    <property type="entry name" value="GLYCINE--TRNA LIGASE, CHLOROPLASTIC_MITOCHONDRIAL 2"/>
    <property type="match status" value="1"/>
</dbReference>
<evidence type="ECO:0000256" key="8">
    <source>
        <dbReference type="ARBA" id="ARBA00023146"/>
    </source>
</evidence>
<protein>
    <recommendedName>
        <fullName evidence="10">Glycine--tRNA ligase beta subunit</fullName>
        <ecNumber evidence="10">6.1.1.14</ecNumber>
    </recommendedName>
    <alternativeName>
        <fullName evidence="10">Glycyl-tRNA synthetase beta subunit</fullName>
        <shortName evidence="10">GlyRS</shortName>
    </alternativeName>
</protein>
<dbReference type="GO" id="GO:0004814">
    <property type="term" value="F:arginine-tRNA ligase activity"/>
    <property type="evidence" value="ECO:0007669"/>
    <property type="project" value="InterPro"/>
</dbReference>
<dbReference type="PANTHER" id="PTHR30075">
    <property type="entry name" value="GLYCYL-TRNA SYNTHETASE"/>
    <property type="match status" value="1"/>
</dbReference>
<gene>
    <name evidence="10 12" type="primary">glyS</name>
    <name evidence="12" type="ORF">NA23_06045</name>
</gene>
<evidence type="ECO:0000313" key="12">
    <source>
        <dbReference type="EMBL" id="AMW32868.1"/>
    </source>
</evidence>
<accession>A0AAI8CLQ2</accession>
<evidence type="ECO:0000256" key="5">
    <source>
        <dbReference type="ARBA" id="ARBA00022741"/>
    </source>
</evidence>
<evidence type="ECO:0000256" key="7">
    <source>
        <dbReference type="ARBA" id="ARBA00022917"/>
    </source>
</evidence>
<dbReference type="NCBIfam" id="TIGR00211">
    <property type="entry name" value="glyS"/>
    <property type="match status" value="1"/>
</dbReference>
<evidence type="ECO:0000256" key="10">
    <source>
        <dbReference type="HAMAP-Rule" id="MF_00255"/>
    </source>
</evidence>
<dbReference type="GO" id="GO:0005829">
    <property type="term" value="C:cytosol"/>
    <property type="evidence" value="ECO:0007669"/>
    <property type="project" value="TreeGrafter"/>
</dbReference>
<dbReference type="RefSeq" id="WP_033191878.1">
    <property type="nucleotide sequence ID" value="NZ_CP014334.2"/>
</dbReference>
<organism evidence="12 13">
    <name type="scientific">Fervidobacterium islandicum</name>
    <dbReference type="NCBI Taxonomy" id="2423"/>
    <lineage>
        <taxon>Bacteria</taxon>
        <taxon>Thermotogati</taxon>
        <taxon>Thermotogota</taxon>
        <taxon>Thermotogae</taxon>
        <taxon>Thermotogales</taxon>
        <taxon>Fervidobacteriaceae</taxon>
        <taxon>Fervidobacterium</taxon>
    </lineage>
</organism>
<dbReference type="Pfam" id="PF05746">
    <property type="entry name" value="DALR_1"/>
    <property type="match status" value="1"/>
</dbReference>
<dbReference type="InterPro" id="IPR006194">
    <property type="entry name" value="Gly-tRNA-synth_heterodimer"/>
</dbReference>
<keyword evidence="13" id="KW-1185">Reference proteome</keyword>
<keyword evidence="5 10" id="KW-0547">Nucleotide-binding</keyword>
<dbReference type="GO" id="GO:0005524">
    <property type="term" value="F:ATP binding"/>
    <property type="evidence" value="ECO:0007669"/>
    <property type="project" value="UniProtKB-UniRule"/>
</dbReference>
<dbReference type="SUPFAM" id="SSF109604">
    <property type="entry name" value="HD-domain/PDEase-like"/>
    <property type="match status" value="1"/>
</dbReference>
<evidence type="ECO:0000256" key="4">
    <source>
        <dbReference type="ARBA" id="ARBA00022598"/>
    </source>
</evidence>
<evidence type="ECO:0000259" key="11">
    <source>
        <dbReference type="Pfam" id="PF05746"/>
    </source>
</evidence>
<keyword evidence="3 10" id="KW-0963">Cytoplasm</keyword>
<evidence type="ECO:0000313" key="13">
    <source>
        <dbReference type="Proteomes" id="UP000093740"/>
    </source>
</evidence>
<dbReference type="GO" id="GO:0006420">
    <property type="term" value="P:arginyl-tRNA aminoacylation"/>
    <property type="evidence" value="ECO:0007669"/>
    <property type="project" value="InterPro"/>
</dbReference>
<proteinExistence type="inferred from homology"/>
<dbReference type="GO" id="GO:0004820">
    <property type="term" value="F:glycine-tRNA ligase activity"/>
    <property type="evidence" value="ECO:0007669"/>
    <property type="project" value="UniProtKB-UniRule"/>
</dbReference>
<dbReference type="HAMAP" id="MF_00255">
    <property type="entry name" value="Gly_tRNA_synth_beta"/>
    <property type="match status" value="1"/>
</dbReference>
<evidence type="ECO:0000256" key="9">
    <source>
        <dbReference type="ARBA" id="ARBA00047937"/>
    </source>
</evidence>
<dbReference type="EMBL" id="CP014334">
    <property type="protein sequence ID" value="AMW32868.1"/>
    <property type="molecule type" value="Genomic_DNA"/>
</dbReference>
<keyword evidence="6 10" id="KW-0067">ATP-binding</keyword>
<keyword evidence="4 10" id="KW-0436">Ligase</keyword>
<evidence type="ECO:0000256" key="1">
    <source>
        <dbReference type="ARBA" id="ARBA00004496"/>
    </source>
</evidence>
<comment type="subunit">
    <text evidence="10">Tetramer of two alpha and two beta subunits.</text>
</comment>
<sequence>MSEFLFELGVEELPTTEVPGIIQQLSEKIPEVLNNEGVKFETFKIFVAPRRFGFVLGGLSESTPDKVVEKKGPAVNVAYDKDGQPTKALLGFLKSNESTLDDVKIIENYVYITKVQKGAKTEDVLKRIVPQIIQGMRFRKPMKWGDGKYEFVRIPHHVLAIYNANVVDMEIFGLKASNKTVGHRFVVDEYFEVGSYEDYVEKLTKYYVIPYIEERREFIVKQLEEFEKQGYEIDKDRSLIEEVAILTEYPKMIQGEFLEKYLELPEELIRTTIKHHQRSFTVKKHGKMTNLFLAFIDMPEDVKGNARKGYERVINARLEDARYYYEKDVKVPLESFNEKLKEMVFQKELGTLYDKVLRIEKIAKVIIDILSLHKRSDTILRTAKLSKADIGSHVVYEFPELQGIMGRIYALKDGEPKDVAWGIEEHYSSDPGTIEGAVVGIADRIDTIVGNFVIGNIPSGSKDPYGLRSKVDDIYAIIEKFSWDLDLKPVIAAACEELNREIPQGLYEFFENRFELYNSRLRYDIARAVRELWNRPLRGILSAQAIMELVGTEEFEHLLVGFERVHNISKKHDSTYFDSAKFVQEEERELFEKYIEVKPVVLDNIKHLNYKDALAKITELRPFIDKFFDKVFVMVEQEDIRLNRLGLLKTIDTLFSEFGDLSLIEKVNREKDS</sequence>
<comment type="subcellular location">
    <subcellularLocation>
        <location evidence="1 10">Cytoplasm</location>
    </subcellularLocation>
</comment>
<feature type="domain" description="DALR anticodon binding" evidence="11">
    <location>
        <begin position="563"/>
        <end position="661"/>
    </location>
</feature>
<keyword evidence="7 10" id="KW-0648">Protein biosynthesis</keyword>
<keyword evidence="8 10" id="KW-0030">Aminoacyl-tRNA synthetase</keyword>
<dbReference type="Proteomes" id="UP000093740">
    <property type="component" value="Chromosome"/>
</dbReference>
<evidence type="ECO:0000256" key="6">
    <source>
        <dbReference type="ARBA" id="ARBA00022840"/>
    </source>
</evidence>
<reference evidence="12 13" key="1">
    <citation type="journal article" date="2015" name="Stand. Genomic Sci.">
        <title>Genome sequence of a native-feather degrading extremely thermophilic Eubacterium, Fervidobacterium islandicum AW-1.</title>
        <authorList>
            <person name="Lee Y.J."/>
            <person name="Jeong H."/>
            <person name="Park G.S."/>
            <person name="Kwak Y."/>
            <person name="Lee S.J."/>
            <person name="Lee S.J."/>
            <person name="Park M.K."/>
            <person name="Kim J.Y."/>
            <person name="Kang H.K."/>
            <person name="Shin J.H."/>
            <person name="Lee D.W."/>
        </authorList>
    </citation>
    <scope>NUCLEOTIDE SEQUENCE [LARGE SCALE GENOMIC DNA]</scope>
    <source>
        <strain evidence="12 13">AW-1</strain>
    </source>
</reference>
<dbReference type="InterPro" id="IPR008909">
    <property type="entry name" value="DALR_anticod-bd"/>
</dbReference>
<evidence type="ECO:0000256" key="2">
    <source>
        <dbReference type="ARBA" id="ARBA00008226"/>
    </source>
</evidence>
<dbReference type="GO" id="GO:0006426">
    <property type="term" value="P:glycyl-tRNA aminoacylation"/>
    <property type="evidence" value="ECO:0007669"/>
    <property type="project" value="UniProtKB-UniRule"/>
</dbReference>
<dbReference type="Pfam" id="PF02092">
    <property type="entry name" value="tRNA_synt_2f"/>
    <property type="match status" value="1"/>
</dbReference>
<dbReference type="PRINTS" id="PR01045">
    <property type="entry name" value="TRNASYNTHGB"/>
</dbReference>
<evidence type="ECO:0000256" key="3">
    <source>
        <dbReference type="ARBA" id="ARBA00022490"/>
    </source>
</evidence>
<dbReference type="KEGG" id="fia:NA23_06045"/>
<dbReference type="InterPro" id="IPR015944">
    <property type="entry name" value="Gly-tRNA-synth_bsu"/>
</dbReference>
<comment type="similarity">
    <text evidence="2 10">Belongs to the class-II aminoacyl-tRNA synthetase family.</text>
</comment>